<dbReference type="InterPro" id="IPR016181">
    <property type="entry name" value="Acyl_CoA_acyltransferase"/>
</dbReference>
<evidence type="ECO:0000256" key="6">
    <source>
        <dbReference type="ARBA" id="ARBA00050189"/>
    </source>
</evidence>
<evidence type="ECO:0000256" key="5">
    <source>
        <dbReference type="ARBA" id="ARBA00039114"/>
    </source>
</evidence>
<comment type="catalytic activity">
    <reaction evidence="12">
        <text>dopamine + hexadecanoyl-CoA = N-hexadecanoyl-dopamine + CoA + H(+)</text>
        <dbReference type="Rhea" id="RHEA:51376"/>
        <dbReference type="ChEBI" id="CHEBI:15378"/>
        <dbReference type="ChEBI" id="CHEBI:57287"/>
        <dbReference type="ChEBI" id="CHEBI:57379"/>
        <dbReference type="ChEBI" id="CHEBI:59905"/>
        <dbReference type="ChEBI" id="CHEBI:134058"/>
    </reaction>
    <physiologicalReaction direction="left-to-right" evidence="12">
        <dbReference type="Rhea" id="RHEA:51377"/>
    </physiologicalReaction>
</comment>
<comment type="catalytic activity">
    <reaction evidence="8">
        <text>serotonin + (5Z,8Z,11Z,14Z)-eicosatetraenoyl-CoA = N-[(5Z,8Z,11Z,14Z)-eicosatetraenoyl]-serotonin + CoA + H(+)</text>
        <dbReference type="Rhea" id="RHEA:51396"/>
        <dbReference type="ChEBI" id="CHEBI:15378"/>
        <dbReference type="ChEBI" id="CHEBI:57287"/>
        <dbReference type="ChEBI" id="CHEBI:57368"/>
        <dbReference type="ChEBI" id="CHEBI:132255"/>
        <dbReference type="ChEBI" id="CHEBI:350546"/>
    </reaction>
    <physiologicalReaction direction="left-to-right" evidence="8">
        <dbReference type="Rhea" id="RHEA:51397"/>
    </physiologicalReaction>
</comment>
<evidence type="ECO:0000256" key="4">
    <source>
        <dbReference type="ARBA" id="ARBA00038182"/>
    </source>
</evidence>
<dbReference type="InterPro" id="IPR000182">
    <property type="entry name" value="GNAT_dom"/>
</dbReference>
<dbReference type="GeneID" id="105424411"/>
<dbReference type="Pfam" id="PF00583">
    <property type="entry name" value="Acetyltransf_1"/>
    <property type="match status" value="1"/>
</dbReference>
<dbReference type="FunFam" id="3.40.630.30:FF:000046">
    <property type="entry name" value="Dopamine N-acetyltransferase"/>
    <property type="match status" value="1"/>
</dbReference>
<evidence type="ECO:0000256" key="13">
    <source>
        <dbReference type="ARBA" id="ARBA00052491"/>
    </source>
</evidence>
<comment type="catalytic activity">
    <reaction evidence="10">
        <text>serotonin + (9Z)-octadecenoyl-CoA = N-(9Z-octadecenoyl)-serotonin + CoA + H(+)</text>
        <dbReference type="Rhea" id="RHEA:51392"/>
        <dbReference type="ChEBI" id="CHEBI:15378"/>
        <dbReference type="ChEBI" id="CHEBI:57287"/>
        <dbReference type="ChEBI" id="CHEBI:57387"/>
        <dbReference type="ChEBI" id="CHEBI:134064"/>
        <dbReference type="ChEBI" id="CHEBI:350546"/>
    </reaction>
    <physiologicalReaction direction="left-to-right" evidence="10">
        <dbReference type="Rhea" id="RHEA:51393"/>
    </physiologicalReaction>
</comment>
<evidence type="ECO:0000256" key="2">
    <source>
        <dbReference type="ARBA" id="ARBA00023315"/>
    </source>
</evidence>
<feature type="domain" description="N-acetyltransferase" evidence="14">
    <location>
        <begin position="117"/>
        <end position="272"/>
    </location>
</feature>
<evidence type="ECO:0000256" key="7">
    <source>
        <dbReference type="ARBA" id="ARBA00050849"/>
    </source>
</evidence>
<dbReference type="GO" id="GO:0004059">
    <property type="term" value="F:aralkylamine N-acetyltransferase activity"/>
    <property type="evidence" value="ECO:0007669"/>
    <property type="project" value="UniProtKB-EC"/>
</dbReference>
<evidence type="ECO:0000313" key="16">
    <source>
        <dbReference type="RefSeq" id="XP_011632925.1"/>
    </source>
</evidence>
<dbReference type="EC" id="2.3.1.87" evidence="5"/>
<evidence type="ECO:0000256" key="3">
    <source>
        <dbReference type="ARBA" id="ARBA00037926"/>
    </source>
</evidence>
<gene>
    <name evidence="16 17" type="primary">LOC105424411</name>
</gene>
<dbReference type="PANTHER" id="PTHR20905:SF1">
    <property type="entry name" value="AT07410P-RELATED"/>
    <property type="match status" value="1"/>
</dbReference>
<dbReference type="OrthoDB" id="41532at2759"/>
<sequence length="272" mass="30790">MILLTHTSQYAVGCNTLRGQSTHAVRGSSGEFTRKLRTSGLFIRQLADLADGSNSDMDYHIEIINKDDKLRVLKFLRRYFFRDEPLNQSIQLIPEGEDSTCMELEDYCSHATFENNLSLMAVSASGAIIGVQLNGKMEPSSNEEPEYIRLCKNTKFKKILRLLYHIDKNVNKGGQYRDSNVLEIRILSVDTNWRGKGVAKNLIEKTIEIAKQQGFHYVRADCTSAFSGKLCARLGFDAIYELNYNDYVDEEGKPIFSPVSPHTAAITYIKKV</sequence>
<keyword evidence="1" id="KW-0808">Transferase</keyword>
<dbReference type="PROSITE" id="PS51186">
    <property type="entry name" value="GNAT"/>
    <property type="match status" value="1"/>
</dbReference>
<dbReference type="Gene3D" id="3.40.630.30">
    <property type="match status" value="1"/>
</dbReference>
<evidence type="ECO:0000313" key="17">
    <source>
        <dbReference type="RefSeq" id="XP_011632926.1"/>
    </source>
</evidence>
<comment type="catalytic activity">
    <reaction evidence="7">
        <text>serotonin + octadecanoyl-CoA = N-octadecanoyl-serotonin + CoA + H(+)</text>
        <dbReference type="Rhea" id="RHEA:51400"/>
        <dbReference type="ChEBI" id="CHEBI:15378"/>
        <dbReference type="ChEBI" id="CHEBI:57287"/>
        <dbReference type="ChEBI" id="CHEBI:57394"/>
        <dbReference type="ChEBI" id="CHEBI:134065"/>
        <dbReference type="ChEBI" id="CHEBI:350546"/>
    </reaction>
    <physiologicalReaction direction="left-to-right" evidence="7">
        <dbReference type="Rhea" id="RHEA:51401"/>
    </physiologicalReaction>
</comment>
<evidence type="ECO:0000256" key="10">
    <source>
        <dbReference type="ARBA" id="ARBA00051823"/>
    </source>
</evidence>
<evidence type="ECO:0000256" key="12">
    <source>
        <dbReference type="ARBA" id="ARBA00052335"/>
    </source>
</evidence>
<dbReference type="RefSeq" id="XP_011632926.1">
    <property type="nucleotide sequence ID" value="XM_011634624.1"/>
</dbReference>
<name>A0A6I9WMB1_9HYME</name>
<evidence type="ECO:0000259" key="14">
    <source>
        <dbReference type="PROSITE" id="PS51186"/>
    </source>
</evidence>
<dbReference type="Proteomes" id="UP000504615">
    <property type="component" value="Unplaced"/>
</dbReference>
<protein>
    <recommendedName>
        <fullName evidence="5">aralkylamine N-acetyltransferase</fullName>
        <ecNumber evidence="5">2.3.1.87</ecNumber>
    </recommendedName>
</protein>
<evidence type="ECO:0000256" key="9">
    <source>
        <dbReference type="ARBA" id="ARBA00051711"/>
    </source>
</evidence>
<comment type="catalytic activity">
    <reaction evidence="6">
        <text>dopamine + (9Z)-octadecenoyl-CoA = N-(9Z-octadecanoyl)-dopamine + CoA + H(+)</text>
        <dbReference type="Rhea" id="RHEA:51380"/>
        <dbReference type="ChEBI" id="CHEBI:15378"/>
        <dbReference type="ChEBI" id="CHEBI:31883"/>
        <dbReference type="ChEBI" id="CHEBI:57287"/>
        <dbReference type="ChEBI" id="CHEBI:57387"/>
        <dbReference type="ChEBI" id="CHEBI:59905"/>
    </reaction>
    <physiologicalReaction direction="left-to-right" evidence="6">
        <dbReference type="Rhea" id="RHEA:51381"/>
    </physiologicalReaction>
</comment>
<evidence type="ECO:0000256" key="8">
    <source>
        <dbReference type="ARBA" id="ARBA00051284"/>
    </source>
</evidence>
<comment type="catalytic activity">
    <reaction evidence="13">
        <text>serotonin + acetyl-CoA = N-acetylserotonin + CoA + H(+)</text>
        <dbReference type="Rhea" id="RHEA:25217"/>
        <dbReference type="ChEBI" id="CHEBI:15378"/>
        <dbReference type="ChEBI" id="CHEBI:17697"/>
        <dbReference type="ChEBI" id="CHEBI:57287"/>
        <dbReference type="ChEBI" id="CHEBI:57288"/>
        <dbReference type="ChEBI" id="CHEBI:350546"/>
        <dbReference type="EC" id="2.3.1.87"/>
    </reaction>
    <physiologicalReaction direction="left-to-right" evidence="13">
        <dbReference type="Rhea" id="RHEA:25218"/>
    </physiologicalReaction>
</comment>
<keyword evidence="2" id="KW-0012">Acyltransferase</keyword>
<keyword evidence="15" id="KW-1185">Reference proteome</keyword>
<comment type="pathway">
    <text evidence="3">Aromatic compound metabolism; melatonin biosynthesis; melatonin from serotonin: step 1/2.</text>
</comment>
<comment type="catalytic activity">
    <reaction evidence="11">
        <text>serotonin + hexadecanoyl-CoA = N-hexadecanoyl-serotonin + CoA + H(+)</text>
        <dbReference type="Rhea" id="RHEA:51384"/>
        <dbReference type="ChEBI" id="CHEBI:15378"/>
        <dbReference type="ChEBI" id="CHEBI:57287"/>
        <dbReference type="ChEBI" id="CHEBI:57379"/>
        <dbReference type="ChEBI" id="CHEBI:134059"/>
        <dbReference type="ChEBI" id="CHEBI:350546"/>
    </reaction>
    <physiologicalReaction direction="left-to-right" evidence="11">
        <dbReference type="Rhea" id="RHEA:51385"/>
    </physiologicalReaction>
</comment>
<dbReference type="AlphaFoldDB" id="A0A6I9WMB1"/>
<dbReference type="CDD" id="cd04301">
    <property type="entry name" value="NAT_SF"/>
    <property type="match status" value="1"/>
</dbReference>
<dbReference type="RefSeq" id="XP_011632925.1">
    <property type="nucleotide sequence ID" value="XM_011634623.1"/>
</dbReference>
<evidence type="ECO:0000313" key="15">
    <source>
        <dbReference type="Proteomes" id="UP000504615"/>
    </source>
</evidence>
<reference evidence="16 17" key="1">
    <citation type="submission" date="2025-04" db="UniProtKB">
        <authorList>
            <consortium name="RefSeq"/>
        </authorList>
    </citation>
    <scope>IDENTIFICATION</scope>
</reference>
<evidence type="ECO:0000256" key="1">
    <source>
        <dbReference type="ARBA" id="ARBA00022679"/>
    </source>
</evidence>
<dbReference type="PANTHER" id="PTHR20905">
    <property type="entry name" value="N-ACETYLTRANSFERASE-RELATED"/>
    <property type="match status" value="1"/>
</dbReference>
<evidence type="ECO:0000256" key="11">
    <source>
        <dbReference type="ARBA" id="ARBA00052178"/>
    </source>
</evidence>
<accession>A0A6I9WMB1</accession>
<proteinExistence type="inferred from homology"/>
<comment type="similarity">
    <text evidence="4">Belongs to the acetyltransferase family. AANAT subfamily.</text>
</comment>
<comment type="catalytic activity">
    <reaction evidence="9">
        <text>dopamine + acetyl-CoA = N-acetyldopamine + CoA + H(+)</text>
        <dbReference type="Rhea" id="RHEA:51388"/>
        <dbReference type="ChEBI" id="CHEBI:15378"/>
        <dbReference type="ChEBI" id="CHEBI:57287"/>
        <dbReference type="ChEBI" id="CHEBI:57288"/>
        <dbReference type="ChEBI" id="CHEBI:59905"/>
        <dbReference type="ChEBI" id="CHEBI:125678"/>
    </reaction>
    <physiologicalReaction direction="left-to-right" evidence="9">
        <dbReference type="Rhea" id="RHEA:51389"/>
    </physiologicalReaction>
</comment>
<organism evidence="15 17">
    <name type="scientific">Pogonomyrmex barbatus</name>
    <name type="common">red harvester ant</name>
    <dbReference type="NCBI Taxonomy" id="144034"/>
    <lineage>
        <taxon>Eukaryota</taxon>
        <taxon>Metazoa</taxon>
        <taxon>Ecdysozoa</taxon>
        <taxon>Arthropoda</taxon>
        <taxon>Hexapoda</taxon>
        <taxon>Insecta</taxon>
        <taxon>Pterygota</taxon>
        <taxon>Neoptera</taxon>
        <taxon>Endopterygota</taxon>
        <taxon>Hymenoptera</taxon>
        <taxon>Apocrita</taxon>
        <taxon>Aculeata</taxon>
        <taxon>Formicoidea</taxon>
        <taxon>Formicidae</taxon>
        <taxon>Myrmicinae</taxon>
        <taxon>Pogonomyrmex</taxon>
    </lineage>
</organism>
<dbReference type="SUPFAM" id="SSF55729">
    <property type="entry name" value="Acyl-CoA N-acyltransferases (Nat)"/>
    <property type="match status" value="1"/>
</dbReference>
<dbReference type="KEGG" id="pbar:105424411"/>